<dbReference type="PANTHER" id="PTHR41248">
    <property type="entry name" value="NORD PROTEIN"/>
    <property type="match status" value="1"/>
</dbReference>
<feature type="region of interest" description="Disordered" evidence="1">
    <location>
        <begin position="289"/>
        <end position="343"/>
    </location>
</feature>
<dbReference type="InterPro" id="IPR002035">
    <property type="entry name" value="VWF_A"/>
</dbReference>
<reference evidence="4" key="1">
    <citation type="submission" date="2016-10" db="EMBL/GenBank/DDBJ databases">
        <authorList>
            <person name="Varghese N."/>
            <person name="Submissions S."/>
        </authorList>
    </citation>
    <scope>NUCLEOTIDE SEQUENCE [LARGE SCALE GENOMIC DNA]</scope>
    <source>
        <strain evidence="4">CGMCC 1.6763</strain>
    </source>
</reference>
<dbReference type="EMBL" id="FNZF01000002">
    <property type="protein sequence ID" value="SEJ16757.1"/>
    <property type="molecule type" value="Genomic_DNA"/>
</dbReference>
<organism evidence="3 4">
    <name type="scientific">Bhargavaea ginsengi</name>
    <dbReference type="NCBI Taxonomy" id="426757"/>
    <lineage>
        <taxon>Bacteria</taxon>
        <taxon>Bacillati</taxon>
        <taxon>Bacillota</taxon>
        <taxon>Bacilli</taxon>
        <taxon>Bacillales</taxon>
        <taxon>Caryophanaceae</taxon>
        <taxon>Bhargavaea</taxon>
    </lineage>
</organism>
<accession>A0A1H6WR91</accession>
<sequence>MAMTSINRFIDFNDELIDAGERLRLERLARALTGMTDIGLAERQHIEFHPASNELAMSVFWRHREPEVTEQGRLSDLYLLAAGFWSKFDLPVWQKYRSVTEHHPLREFLRSAVLLFEELRITDAVISERPGTEAAFSLRRRMYGEFHTGQQPVNLRRGFRADALFNHLYAVLHSFSDTYGSSGEELAELVDPVLFSVYDARSTADAVRLAERLAPLLHGRLDEDLRHSYYAVGDGLTGPGPDFHYHRGTEDREEGEEGQKESVGELFSTWHAANRSEKGMHLNYELEHGRIGEGDGDGAREGREGAEATSTGRGQSSADERTGIAHEAGSEASAPDAGAWMKADGFGPANESVVYRELLAEPDSSREAHERILSWRDETVPHVRAIVKEMQKRIERKREERREGLPKGRLSKNPISVLTDERPRPFFRKQSPSKRLDAVFGLLVDGSGSMADKLDETKKAVLLFHDILRSLDTAHGIAVYQEDSAAATKKRQPNTFQWLHRFRDAGRDDGERILSMEAGDDNRDGFAVRWMSSQLLRRPEAHRFLLVFSDGEPSAFGYGQNGIVDTAEAVREAEKKGITVIHLFLSSGPATARQQELFRMMFGSRSVSADSIDRFSDETQRILRKLLVLASGNM</sequence>
<dbReference type="InterPro" id="IPR051928">
    <property type="entry name" value="NorD/CobT"/>
</dbReference>
<dbReference type="STRING" id="426757.SAMN04488127_1163"/>
<evidence type="ECO:0000259" key="2">
    <source>
        <dbReference type="SMART" id="SM00327"/>
    </source>
</evidence>
<dbReference type="SMART" id="SM00327">
    <property type="entry name" value="VWA"/>
    <property type="match status" value="1"/>
</dbReference>
<dbReference type="Gene3D" id="3.40.50.410">
    <property type="entry name" value="von Willebrand factor, type A domain"/>
    <property type="match status" value="1"/>
</dbReference>
<feature type="compositionally biased region" description="Basic and acidic residues" evidence="1">
    <location>
        <begin position="289"/>
        <end position="306"/>
    </location>
</feature>
<dbReference type="PANTHER" id="PTHR41248:SF1">
    <property type="entry name" value="NORD PROTEIN"/>
    <property type="match status" value="1"/>
</dbReference>
<proteinExistence type="predicted"/>
<dbReference type="InterPro" id="IPR036465">
    <property type="entry name" value="vWFA_dom_sf"/>
</dbReference>
<evidence type="ECO:0000256" key="1">
    <source>
        <dbReference type="SAM" id="MobiDB-lite"/>
    </source>
</evidence>
<dbReference type="AlphaFoldDB" id="A0A1H6WR91"/>
<dbReference type="Proteomes" id="UP000199200">
    <property type="component" value="Unassembled WGS sequence"/>
</dbReference>
<feature type="region of interest" description="Disordered" evidence="1">
    <location>
        <begin position="239"/>
        <end position="263"/>
    </location>
</feature>
<keyword evidence="4" id="KW-1185">Reference proteome</keyword>
<name>A0A1H6WR91_9BACL</name>
<evidence type="ECO:0000313" key="3">
    <source>
        <dbReference type="EMBL" id="SEJ16757.1"/>
    </source>
</evidence>
<feature type="domain" description="VWFA" evidence="2">
    <location>
        <begin position="437"/>
        <end position="623"/>
    </location>
</feature>
<dbReference type="SUPFAM" id="SSF53300">
    <property type="entry name" value="vWA-like"/>
    <property type="match status" value="1"/>
</dbReference>
<protein>
    <submittedName>
        <fullName evidence="3">Nitric oxide reductase activation protein</fullName>
    </submittedName>
</protein>
<gene>
    <name evidence="3" type="ORF">SAMN04488127_1163</name>
</gene>
<evidence type="ECO:0000313" key="4">
    <source>
        <dbReference type="Proteomes" id="UP000199200"/>
    </source>
</evidence>
<dbReference type="CDD" id="cd01454">
    <property type="entry name" value="vWA_norD_type"/>
    <property type="match status" value="1"/>
</dbReference>